<feature type="compositionally biased region" description="Low complexity" evidence="1">
    <location>
        <begin position="73"/>
        <end position="90"/>
    </location>
</feature>
<accession>A0ABD5ECJ3</accession>
<evidence type="ECO:0000313" key="3">
    <source>
        <dbReference type="Proteomes" id="UP001183607"/>
    </source>
</evidence>
<name>A0ABD5ECJ3_9ACTN</name>
<gene>
    <name evidence="2" type="ORF">RM574_25885</name>
</gene>
<dbReference type="EMBL" id="JAVRER010000057">
    <property type="protein sequence ID" value="MDT0418917.1"/>
    <property type="molecule type" value="Genomic_DNA"/>
</dbReference>
<evidence type="ECO:0000256" key="1">
    <source>
        <dbReference type="SAM" id="MobiDB-lite"/>
    </source>
</evidence>
<dbReference type="RefSeq" id="WP_311677582.1">
    <property type="nucleotide sequence ID" value="NZ_JAVRER010000057.1"/>
</dbReference>
<reference evidence="3" key="1">
    <citation type="submission" date="2023-07" db="EMBL/GenBank/DDBJ databases">
        <title>30 novel species of actinomycetes from the DSMZ collection.</title>
        <authorList>
            <person name="Nouioui I."/>
        </authorList>
    </citation>
    <scope>NUCLEOTIDE SEQUENCE [LARGE SCALE GENOMIC DNA]</scope>
    <source>
        <strain evidence="3">DSM 41982</strain>
    </source>
</reference>
<dbReference type="Proteomes" id="UP001183607">
    <property type="component" value="Unassembled WGS sequence"/>
</dbReference>
<proteinExistence type="predicted"/>
<comment type="caution">
    <text evidence="2">The sequence shown here is derived from an EMBL/GenBank/DDBJ whole genome shotgun (WGS) entry which is preliminary data.</text>
</comment>
<evidence type="ECO:0000313" key="2">
    <source>
        <dbReference type="EMBL" id="MDT0418917.1"/>
    </source>
</evidence>
<sequence length="104" mass="10255">MVTGGAREQLADVTAAAVAVAVESARTGKYNVETARTLAAVVGEMGARIVGDAELRGFSTGWQEAMATRAPAPARALRAAGAGPRGAAAPGPRPAAPGPGPVHL</sequence>
<feature type="region of interest" description="Disordered" evidence="1">
    <location>
        <begin position="73"/>
        <end position="104"/>
    </location>
</feature>
<dbReference type="AlphaFoldDB" id="A0ABD5ECJ3"/>
<organism evidence="2 3">
    <name type="scientific">Streptomyces evansiae</name>
    <dbReference type="NCBI Taxonomy" id="3075535"/>
    <lineage>
        <taxon>Bacteria</taxon>
        <taxon>Bacillati</taxon>
        <taxon>Actinomycetota</taxon>
        <taxon>Actinomycetes</taxon>
        <taxon>Kitasatosporales</taxon>
        <taxon>Streptomycetaceae</taxon>
        <taxon>Streptomyces</taxon>
    </lineage>
</organism>
<feature type="compositionally biased region" description="Pro residues" evidence="1">
    <location>
        <begin position="91"/>
        <end position="104"/>
    </location>
</feature>
<protein>
    <submittedName>
        <fullName evidence="2">Uncharacterized protein</fullName>
    </submittedName>
</protein>